<comment type="subcellular location">
    <subcellularLocation>
        <location evidence="1">Membrane</location>
        <topology evidence="1">Multi-pass membrane protein</topology>
    </subcellularLocation>
</comment>
<evidence type="ECO:0000256" key="5">
    <source>
        <dbReference type="RuleBase" id="RU004379"/>
    </source>
</evidence>
<dbReference type="PANTHER" id="PTHR23291:SF127">
    <property type="entry name" value="PROTEIN LIFEGUARD 1-LIKE"/>
    <property type="match status" value="1"/>
</dbReference>
<organism evidence="6 7">
    <name type="scientific">Apolygus lucorum</name>
    <name type="common">Small green plant bug</name>
    <name type="synonym">Lygocoris lucorum</name>
    <dbReference type="NCBI Taxonomy" id="248454"/>
    <lineage>
        <taxon>Eukaryota</taxon>
        <taxon>Metazoa</taxon>
        <taxon>Ecdysozoa</taxon>
        <taxon>Arthropoda</taxon>
        <taxon>Hexapoda</taxon>
        <taxon>Insecta</taxon>
        <taxon>Pterygota</taxon>
        <taxon>Neoptera</taxon>
        <taxon>Paraneoptera</taxon>
        <taxon>Hemiptera</taxon>
        <taxon>Heteroptera</taxon>
        <taxon>Panheteroptera</taxon>
        <taxon>Cimicomorpha</taxon>
        <taxon>Miridae</taxon>
        <taxon>Mirini</taxon>
        <taxon>Apolygus</taxon>
    </lineage>
</organism>
<dbReference type="OrthoDB" id="6624577at2759"/>
<keyword evidence="7" id="KW-1185">Reference proteome</keyword>
<evidence type="ECO:0000256" key="4">
    <source>
        <dbReference type="ARBA" id="ARBA00023136"/>
    </source>
</evidence>
<evidence type="ECO:0000256" key="1">
    <source>
        <dbReference type="ARBA" id="ARBA00004141"/>
    </source>
</evidence>
<reference evidence="6" key="1">
    <citation type="journal article" date="2021" name="Mol. Ecol. Resour.">
        <title>Apolygus lucorum genome provides insights into omnivorousness and mesophyll feeding.</title>
        <authorList>
            <person name="Liu Y."/>
            <person name="Liu H."/>
            <person name="Wang H."/>
            <person name="Huang T."/>
            <person name="Liu B."/>
            <person name="Yang B."/>
            <person name="Yin L."/>
            <person name="Li B."/>
            <person name="Zhang Y."/>
            <person name="Zhang S."/>
            <person name="Jiang F."/>
            <person name="Zhang X."/>
            <person name="Ren Y."/>
            <person name="Wang B."/>
            <person name="Wang S."/>
            <person name="Lu Y."/>
            <person name="Wu K."/>
            <person name="Fan W."/>
            <person name="Wang G."/>
        </authorList>
    </citation>
    <scope>NUCLEOTIDE SEQUENCE</scope>
    <source>
        <strain evidence="6">12Hb</strain>
    </source>
</reference>
<feature type="transmembrane region" description="Helical" evidence="5">
    <location>
        <begin position="78"/>
        <end position="98"/>
    </location>
</feature>
<evidence type="ECO:0000256" key="2">
    <source>
        <dbReference type="ARBA" id="ARBA00022692"/>
    </source>
</evidence>
<proteinExistence type="inferred from homology"/>
<name>A0A6A4J3V3_APOLU</name>
<gene>
    <name evidence="6" type="ORF">GE061_017901</name>
</gene>
<feature type="transmembrane region" description="Helical" evidence="5">
    <location>
        <begin position="197"/>
        <end position="218"/>
    </location>
</feature>
<keyword evidence="3 5" id="KW-1133">Transmembrane helix</keyword>
<evidence type="ECO:0000256" key="3">
    <source>
        <dbReference type="ARBA" id="ARBA00022989"/>
    </source>
</evidence>
<feature type="transmembrane region" description="Helical" evidence="5">
    <location>
        <begin position="166"/>
        <end position="191"/>
    </location>
</feature>
<dbReference type="GO" id="GO:2001234">
    <property type="term" value="P:negative regulation of apoptotic signaling pathway"/>
    <property type="evidence" value="ECO:0007669"/>
    <property type="project" value="TreeGrafter"/>
</dbReference>
<evidence type="ECO:0000313" key="7">
    <source>
        <dbReference type="Proteomes" id="UP000466442"/>
    </source>
</evidence>
<dbReference type="Pfam" id="PF01027">
    <property type="entry name" value="Bax1-I"/>
    <property type="match status" value="1"/>
</dbReference>
<feature type="transmembrane region" description="Helical" evidence="5">
    <location>
        <begin position="110"/>
        <end position="129"/>
    </location>
</feature>
<accession>A0A6A4J3V3</accession>
<feature type="transmembrane region" description="Helical" evidence="5">
    <location>
        <begin position="135"/>
        <end position="154"/>
    </location>
</feature>
<dbReference type="AlphaFoldDB" id="A0A6A4J3V3"/>
<keyword evidence="4 5" id="KW-0472">Membrane</keyword>
<dbReference type="InterPro" id="IPR006214">
    <property type="entry name" value="Bax_inhibitor_1-related"/>
</dbReference>
<comment type="similarity">
    <text evidence="5">Belongs to the BI1 family.</text>
</comment>
<evidence type="ECO:0000313" key="6">
    <source>
        <dbReference type="EMBL" id="KAF6206665.1"/>
    </source>
</evidence>
<protein>
    <submittedName>
        <fullName evidence="6">Uncharacterized protein</fullName>
    </submittedName>
</protein>
<comment type="caution">
    <text evidence="6">The sequence shown here is derived from an EMBL/GenBank/DDBJ whole genome shotgun (WGS) entry which is preliminary data.</text>
</comment>
<dbReference type="PANTHER" id="PTHR23291">
    <property type="entry name" value="BAX INHIBITOR-RELATED"/>
    <property type="match status" value="1"/>
</dbReference>
<keyword evidence="2 5" id="KW-0812">Transmembrane</keyword>
<dbReference type="GO" id="GO:0005794">
    <property type="term" value="C:Golgi apparatus"/>
    <property type="evidence" value="ECO:0007669"/>
    <property type="project" value="TreeGrafter"/>
</dbReference>
<feature type="transmembrane region" description="Helical" evidence="5">
    <location>
        <begin position="230"/>
        <end position="252"/>
    </location>
</feature>
<dbReference type="EMBL" id="WIXP02000008">
    <property type="protein sequence ID" value="KAF6206665.1"/>
    <property type="molecule type" value="Genomic_DNA"/>
</dbReference>
<dbReference type="Proteomes" id="UP000466442">
    <property type="component" value="Unassembled WGS sequence"/>
</dbReference>
<dbReference type="GO" id="GO:0016020">
    <property type="term" value="C:membrane"/>
    <property type="evidence" value="ECO:0007669"/>
    <property type="project" value="UniProtKB-SubCell"/>
</dbReference>
<dbReference type="GO" id="GO:0005783">
    <property type="term" value="C:endoplasmic reticulum"/>
    <property type="evidence" value="ECO:0007669"/>
    <property type="project" value="TreeGrafter"/>
</dbReference>
<sequence length="259" mass="29437">MPRRRGYEDDDRDVERGGKSEPNSAFGEDDDGFIFDKATRKDFVAKVYGLLTIQLAITFAIIFALNYVEAVREFIEDYFWVVFIFMVVQLIIYCTIVCVRRVRMSYPTNLILLTFHTLVFAGLAAWISARYDIAVIWLAFMATAVITLLVTAFAKFTPWDVTGCGMFICIAFIAVSVFSLIAFIVSFFIYIPIIHLIISGIMVALLSFYLMYMTQLILGGRKQEIDSDEVVLAVIILYTTIIDIFLHLLHLIGACMSDE</sequence>
<feature type="transmembrane region" description="Helical" evidence="5">
    <location>
        <begin position="47"/>
        <end position="66"/>
    </location>
</feature>